<feature type="compositionally biased region" description="Polar residues" evidence="1">
    <location>
        <begin position="16"/>
        <end position="25"/>
    </location>
</feature>
<keyword evidence="3" id="KW-1185">Reference proteome</keyword>
<reference evidence="2 3" key="1">
    <citation type="submission" date="2024-01" db="EMBL/GenBank/DDBJ databases">
        <title>Comparative genomics of Cryptococcus and Kwoniella reveals pathogenesis evolution and contrasting modes of karyotype evolution via chromosome fusion or intercentromeric recombination.</title>
        <authorList>
            <person name="Coelho M.A."/>
            <person name="David-Palma M."/>
            <person name="Shea T."/>
            <person name="Bowers K."/>
            <person name="McGinley-Smith S."/>
            <person name="Mohammad A.W."/>
            <person name="Gnirke A."/>
            <person name="Yurkov A.M."/>
            <person name="Nowrousian M."/>
            <person name="Sun S."/>
            <person name="Cuomo C.A."/>
            <person name="Heitman J."/>
        </authorList>
    </citation>
    <scope>NUCLEOTIDE SEQUENCE [LARGE SCALE GENOMIC DNA]</scope>
    <source>
        <strain evidence="2 3">PYCC6329</strain>
    </source>
</reference>
<accession>A0AAX4KVT4</accession>
<sequence>MYRHATETPLTPPASYRSSPKPSLGSTTSRTSRSSFCYQRYSPYPRMRVEQEDDSEIEVLRDIRDVRLEEYRRKLQKARSTSPYDELPTARPTFPTITSASEMRNQRRNMTHRRAYSMSTISYGYFLFPCQKQKPSQSPPIQPSTPRPTSSPFLYRQYLPRRAQTSSPLPARTRTRPFIASPPSRGSTTTPDPSKSNTATRKLILVNPVVANHLKHGGMVNIRSVDGQKSFKVYLPHTKGGVEMVRSLATSSTC</sequence>
<proteinExistence type="predicted"/>
<name>A0AAX4KVT4_9TREE</name>
<dbReference type="AlphaFoldDB" id="A0AAX4KVT4"/>
<feature type="compositionally biased region" description="Polar residues" evidence="1">
    <location>
        <begin position="184"/>
        <end position="200"/>
    </location>
</feature>
<evidence type="ECO:0000313" key="2">
    <source>
        <dbReference type="EMBL" id="WWD10309.1"/>
    </source>
</evidence>
<protein>
    <submittedName>
        <fullName evidence="2">Uncharacterized protein</fullName>
    </submittedName>
</protein>
<feature type="compositionally biased region" description="Pro residues" evidence="1">
    <location>
        <begin position="137"/>
        <end position="146"/>
    </location>
</feature>
<dbReference type="EMBL" id="CP144091">
    <property type="protein sequence ID" value="WWD10309.1"/>
    <property type="molecule type" value="Genomic_DNA"/>
</dbReference>
<evidence type="ECO:0000256" key="1">
    <source>
        <dbReference type="SAM" id="MobiDB-lite"/>
    </source>
</evidence>
<feature type="compositionally biased region" description="Low complexity" evidence="1">
    <location>
        <begin position="26"/>
        <end position="35"/>
    </location>
</feature>
<evidence type="ECO:0000313" key="3">
    <source>
        <dbReference type="Proteomes" id="UP001358614"/>
    </source>
</evidence>
<organism evidence="2 3">
    <name type="scientific">Kwoniella europaea PYCC6329</name>
    <dbReference type="NCBI Taxonomy" id="1423913"/>
    <lineage>
        <taxon>Eukaryota</taxon>
        <taxon>Fungi</taxon>
        <taxon>Dikarya</taxon>
        <taxon>Basidiomycota</taxon>
        <taxon>Agaricomycotina</taxon>
        <taxon>Tremellomycetes</taxon>
        <taxon>Tremellales</taxon>
        <taxon>Cryptococcaceae</taxon>
        <taxon>Kwoniella</taxon>
    </lineage>
</organism>
<feature type="region of interest" description="Disordered" evidence="1">
    <location>
        <begin position="132"/>
        <end position="200"/>
    </location>
</feature>
<feature type="region of interest" description="Disordered" evidence="1">
    <location>
        <begin position="1"/>
        <end position="36"/>
    </location>
</feature>
<dbReference type="KEGG" id="ker:91107245"/>
<gene>
    <name evidence="2" type="ORF">V865_008444</name>
</gene>
<dbReference type="Proteomes" id="UP001358614">
    <property type="component" value="Chromosome 3"/>
</dbReference>
<dbReference type="GeneID" id="91107245"/>
<dbReference type="RefSeq" id="XP_066088276.1">
    <property type="nucleotide sequence ID" value="XM_066232179.1"/>
</dbReference>